<dbReference type="SMART" id="SM00345">
    <property type="entry name" value="HTH_GNTR"/>
    <property type="match status" value="1"/>
</dbReference>
<sequence length="254" mass="26276">MDSRQVQRGGGLAAWRQIADALAADIAAGRLVSGARLPAEADLAGQFGVNRHTVRRALAALAADGLVRATQGRGTFVEASPLPYPLSRRTRFSAALARVGREASGALLASETVAASAAVAEALGLAEGAPALRLATLSRADDAPLSLAYTHVPLPRFAGLAAQYGESGSFTRAFAALGVNDYTRASTRIGARMSRPEEATLLELAPGRPLLVVDSVNVDLDGVPIQATRSLFAADRVEFEIRNPGQALPGSASP</sequence>
<accession>A0ABV7ULS2</accession>
<comment type="caution">
    <text evidence="5">The sequence shown here is derived from an EMBL/GenBank/DDBJ whole genome shotgun (WGS) entry which is preliminary data.</text>
</comment>
<proteinExistence type="predicted"/>
<dbReference type="InterPro" id="IPR050679">
    <property type="entry name" value="Bact_HTH_transcr_reg"/>
</dbReference>
<dbReference type="Gene3D" id="3.40.1410.10">
    <property type="entry name" value="Chorismate lyase-like"/>
    <property type="match status" value="1"/>
</dbReference>
<dbReference type="RefSeq" id="WP_191319273.1">
    <property type="nucleotide sequence ID" value="NZ_BNCG01000007.1"/>
</dbReference>
<evidence type="ECO:0000256" key="3">
    <source>
        <dbReference type="ARBA" id="ARBA00023163"/>
    </source>
</evidence>
<gene>
    <name evidence="5" type="primary">phnF</name>
    <name evidence="5" type="ORF">ACFONL_18930</name>
</gene>
<dbReference type="Proteomes" id="UP001595704">
    <property type="component" value="Unassembled WGS sequence"/>
</dbReference>
<evidence type="ECO:0000313" key="5">
    <source>
        <dbReference type="EMBL" id="MFC3639416.1"/>
    </source>
</evidence>
<dbReference type="InterPro" id="IPR012702">
    <property type="entry name" value="CP_lyase_PhnF"/>
</dbReference>
<dbReference type="InterPro" id="IPR000524">
    <property type="entry name" value="Tscrpt_reg_HTH_GntR"/>
</dbReference>
<dbReference type="SMART" id="SM00866">
    <property type="entry name" value="UTRA"/>
    <property type="match status" value="1"/>
</dbReference>
<dbReference type="EMBL" id="JBHRYC010000093">
    <property type="protein sequence ID" value="MFC3639416.1"/>
    <property type="molecule type" value="Genomic_DNA"/>
</dbReference>
<dbReference type="SUPFAM" id="SSF64288">
    <property type="entry name" value="Chorismate lyase-like"/>
    <property type="match status" value="1"/>
</dbReference>
<dbReference type="PRINTS" id="PR00035">
    <property type="entry name" value="HTHGNTR"/>
</dbReference>
<dbReference type="SUPFAM" id="SSF46785">
    <property type="entry name" value="Winged helix' DNA-binding domain"/>
    <property type="match status" value="1"/>
</dbReference>
<dbReference type="InterPro" id="IPR036390">
    <property type="entry name" value="WH_DNA-bd_sf"/>
</dbReference>
<keyword evidence="1" id="KW-0805">Transcription regulation</keyword>
<organism evidence="5 6">
    <name type="scientific">Camelimonas fluminis</name>
    <dbReference type="NCBI Taxonomy" id="1576911"/>
    <lineage>
        <taxon>Bacteria</taxon>
        <taxon>Pseudomonadati</taxon>
        <taxon>Pseudomonadota</taxon>
        <taxon>Alphaproteobacteria</taxon>
        <taxon>Hyphomicrobiales</taxon>
        <taxon>Chelatococcaceae</taxon>
        <taxon>Camelimonas</taxon>
    </lineage>
</organism>
<dbReference type="Pfam" id="PF00392">
    <property type="entry name" value="GntR"/>
    <property type="match status" value="1"/>
</dbReference>
<evidence type="ECO:0000256" key="2">
    <source>
        <dbReference type="ARBA" id="ARBA00023125"/>
    </source>
</evidence>
<dbReference type="InterPro" id="IPR036388">
    <property type="entry name" value="WH-like_DNA-bd_sf"/>
</dbReference>
<keyword evidence="2" id="KW-0238">DNA-binding</keyword>
<dbReference type="Pfam" id="PF07702">
    <property type="entry name" value="UTRA"/>
    <property type="match status" value="1"/>
</dbReference>
<protein>
    <submittedName>
        <fullName evidence="5">Phosphonate metabolism transcriptional regulator PhnF</fullName>
    </submittedName>
</protein>
<evidence type="ECO:0000313" key="6">
    <source>
        <dbReference type="Proteomes" id="UP001595704"/>
    </source>
</evidence>
<dbReference type="PANTHER" id="PTHR44846:SF1">
    <property type="entry name" value="MANNOSYL-D-GLYCERATE TRANSPORT_METABOLISM SYSTEM REPRESSOR MNGR-RELATED"/>
    <property type="match status" value="1"/>
</dbReference>
<name>A0ABV7ULS2_9HYPH</name>
<evidence type="ECO:0000256" key="1">
    <source>
        <dbReference type="ARBA" id="ARBA00023015"/>
    </source>
</evidence>
<reference evidence="6" key="1">
    <citation type="journal article" date="2019" name="Int. J. Syst. Evol. Microbiol.">
        <title>The Global Catalogue of Microorganisms (GCM) 10K type strain sequencing project: providing services to taxonomists for standard genome sequencing and annotation.</title>
        <authorList>
            <consortium name="The Broad Institute Genomics Platform"/>
            <consortium name="The Broad Institute Genome Sequencing Center for Infectious Disease"/>
            <person name="Wu L."/>
            <person name="Ma J."/>
        </authorList>
    </citation>
    <scope>NUCLEOTIDE SEQUENCE [LARGE SCALE GENOMIC DNA]</scope>
    <source>
        <strain evidence="6">KCTC 42282</strain>
    </source>
</reference>
<keyword evidence="3" id="KW-0804">Transcription</keyword>
<evidence type="ECO:0000259" key="4">
    <source>
        <dbReference type="PROSITE" id="PS50949"/>
    </source>
</evidence>
<dbReference type="PANTHER" id="PTHR44846">
    <property type="entry name" value="MANNOSYL-D-GLYCERATE TRANSPORT/METABOLISM SYSTEM REPRESSOR MNGR-RELATED"/>
    <property type="match status" value="1"/>
</dbReference>
<dbReference type="PROSITE" id="PS50949">
    <property type="entry name" value="HTH_GNTR"/>
    <property type="match status" value="1"/>
</dbReference>
<dbReference type="Gene3D" id="1.10.10.10">
    <property type="entry name" value="Winged helix-like DNA-binding domain superfamily/Winged helix DNA-binding domain"/>
    <property type="match status" value="1"/>
</dbReference>
<dbReference type="InterPro" id="IPR011663">
    <property type="entry name" value="UTRA"/>
</dbReference>
<dbReference type="InterPro" id="IPR028978">
    <property type="entry name" value="Chorismate_lyase_/UTRA_dom_sf"/>
</dbReference>
<feature type="domain" description="HTH gntR-type" evidence="4">
    <location>
        <begin position="12"/>
        <end position="80"/>
    </location>
</feature>
<keyword evidence="6" id="KW-1185">Reference proteome</keyword>
<dbReference type="NCBIfam" id="TIGR02325">
    <property type="entry name" value="C_P_lyase_phnF"/>
    <property type="match status" value="1"/>
</dbReference>